<reference evidence="2" key="1">
    <citation type="journal article" date="2017" name="Front. Plant Sci.">
        <title>Climate Clever Clovers: New Paradigm to Reduce the Environmental Footprint of Ruminants by Breeding Low Methanogenic Forages Utilizing Haplotype Variation.</title>
        <authorList>
            <person name="Kaur P."/>
            <person name="Appels R."/>
            <person name="Bayer P.E."/>
            <person name="Keeble-Gagnere G."/>
            <person name="Wang J."/>
            <person name="Hirakawa H."/>
            <person name="Shirasawa K."/>
            <person name="Vercoe P."/>
            <person name="Stefanova K."/>
            <person name="Durmic Z."/>
            <person name="Nichols P."/>
            <person name="Revell C."/>
            <person name="Isobe S.N."/>
            <person name="Edwards D."/>
            <person name="Erskine W."/>
        </authorList>
    </citation>
    <scope>NUCLEOTIDE SEQUENCE [LARGE SCALE GENOMIC DNA]</scope>
    <source>
        <strain evidence="2">cv. Daliak</strain>
    </source>
</reference>
<dbReference type="EMBL" id="DF974325">
    <property type="protein sequence ID" value="GAU47536.1"/>
    <property type="molecule type" value="Genomic_DNA"/>
</dbReference>
<name>A0A2Z6NVF9_TRISU</name>
<keyword evidence="2" id="KW-1185">Reference proteome</keyword>
<gene>
    <name evidence="1" type="ORF">TSUD_94410</name>
</gene>
<dbReference type="AlphaFoldDB" id="A0A2Z6NVF9"/>
<evidence type="ECO:0000313" key="1">
    <source>
        <dbReference type="EMBL" id="GAU47536.1"/>
    </source>
</evidence>
<organism evidence="1 2">
    <name type="scientific">Trifolium subterraneum</name>
    <name type="common">Subterranean clover</name>
    <dbReference type="NCBI Taxonomy" id="3900"/>
    <lineage>
        <taxon>Eukaryota</taxon>
        <taxon>Viridiplantae</taxon>
        <taxon>Streptophyta</taxon>
        <taxon>Embryophyta</taxon>
        <taxon>Tracheophyta</taxon>
        <taxon>Spermatophyta</taxon>
        <taxon>Magnoliopsida</taxon>
        <taxon>eudicotyledons</taxon>
        <taxon>Gunneridae</taxon>
        <taxon>Pentapetalae</taxon>
        <taxon>rosids</taxon>
        <taxon>fabids</taxon>
        <taxon>Fabales</taxon>
        <taxon>Fabaceae</taxon>
        <taxon>Papilionoideae</taxon>
        <taxon>50 kb inversion clade</taxon>
        <taxon>NPAAA clade</taxon>
        <taxon>Hologalegina</taxon>
        <taxon>IRL clade</taxon>
        <taxon>Trifolieae</taxon>
        <taxon>Trifolium</taxon>
    </lineage>
</organism>
<protein>
    <submittedName>
        <fullName evidence="1">Uncharacterized protein</fullName>
    </submittedName>
</protein>
<proteinExistence type="predicted"/>
<dbReference type="Proteomes" id="UP000242715">
    <property type="component" value="Unassembled WGS sequence"/>
</dbReference>
<accession>A0A2Z6NVF9</accession>
<sequence length="76" mass="8852">MMWWAYLDEVEVYLDIFPQLFGFNIPLHNLIGDLSVTEHQLLSPSTTKGCQEFQDEMLFVEFVLQIGLLLETMIVT</sequence>
<evidence type="ECO:0000313" key="2">
    <source>
        <dbReference type="Proteomes" id="UP000242715"/>
    </source>
</evidence>